<name>A0A2K1K7R4_PHYPA</name>
<evidence type="ECO:0000313" key="3">
    <source>
        <dbReference type="Proteomes" id="UP000006727"/>
    </source>
</evidence>
<dbReference type="InParanoid" id="A0A2K1K7R4"/>
<accession>A0A2K1K7R4</accession>
<dbReference type="Proteomes" id="UP000006727">
    <property type="component" value="Chromosome 8"/>
</dbReference>
<keyword evidence="3" id="KW-1185">Reference proteome</keyword>
<reference evidence="1 3" key="2">
    <citation type="journal article" date="2018" name="Plant J.">
        <title>The Physcomitrella patens chromosome-scale assembly reveals moss genome structure and evolution.</title>
        <authorList>
            <person name="Lang D."/>
            <person name="Ullrich K.K."/>
            <person name="Murat F."/>
            <person name="Fuchs J."/>
            <person name="Jenkins J."/>
            <person name="Haas F.B."/>
            <person name="Piednoel M."/>
            <person name="Gundlach H."/>
            <person name="Van Bel M."/>
            <person name="Meyberg R."/>
            <person name="Vives C."/>
            <person name="Morata J."/>
            <person name="Symeonidi A."/>
            <person name="Hiss M."/>
            <person name="Muchero W."/>
            <person name="Kamisugi Y."/>
            <person name="Saleh O."/>
            <person name="Blanc G."/>
            <person name="Decker E.L."/>
            <person name="van Gessel N."/>
            <person name="Grimwood J."/>
            <person name="Hayes R.D."/>
            <person name="Graham S.W."/>
            <person name="Gunter L.E."/>
            <person name="McDaniel S.F."/>
            <person name="Hoernstein S.N.W."/>
            <person name="Larsson A."/>
            <person name="Li F.W."/>
            <person name="Perroud P.F."/>
            <person name="Phillips J."/>
            <person name="Ranjan P."/>
            <person name="Rokshar D.S."/>
            <person name="Rothfels C.J."/>
            <person name="Schneider L."/>
            <person name="Shu S."/>
            <person name="Stevenson D.W."/>
            <person name="Thummler F."/>
            <person name="Tillich M."/>
            <person name="Villarreal Aguilar J.C."/>
            <person name="Widiez T."/>
            <person name="Wong G.K."/>
            <person name="Wymore A."/>
            <person name="Zhang Y."/>
            <person name="Zimmer A.D."/>
            <person name="Quatrano R.S."/>
            <person name="Mayer K.F.X."/>
            <person name="Goodstein D."/>
            <person name="Casacuberta J.M."/>
            <person name="Vandepoele K."/>
            <person name="Reski R."/>
            <person name="Cuming A.C."/>
            <person name="Tuskan G.A."/>
            <person name="Maumus F."/>
            <person name="Salse J."/>
            <person name="Schmutz J."/>
            <person name="Rensing S.A."/>
        </authorList>
    </citation>
    <scope>NUCLEOTIDE SEQUENCE [LARGE SCALE GENOMIC DNA]</scope>
    <source>
        <strain evidence="2 3">cv. Gransden 2004</strain>
    </source>
</reference>
<evidence type="ECO:0000313" key="2">
    <source>
        <dbReference type="EnsemblPlants" id="PAC:32965449.CDS.1"/>
    </source>
</evidence>
<sequence length="91" mass="9929">MRGIPASQIVPYDASPRKLSTVKLCGGRISMCEPILLLSERSAASVQQQMVAALIHLCNNSRGIRCLSRSISGLTNPFVWDSSRKLQTAIE</sequence>
<gene>
    <name evidence="1" type="ORF">PHYPA_011716</name>
</gene>
<evidence type="ECO:0000313" key="1">
    <source>
        <dbReference type="EMBL" id="PNR49820.1"/>
    </source>
</evidence>
<organism evidence="1">
    <name type="scientific">Physcomitrium patens</name>
    <name type="common">Spreading-leaved earth moss</name>
    <name type="synonym">Physcomitrella patens</name>
    <dbReference type="NCBI Taxonomy" id="3218"/>
    <lineage>
        <taxon>Eukaryota</taxon>
        <taxon>Viridiplantae</taxon>
        <taxon>Streptophyta</taxon>
        <taxon>Embryophyta</taxon>
        <taxon>Bryophyta</taxon>
        <taxon>Bryophytina</taxon>
        <taxon>Bryopsida</taxon>
        <taxon>Funariidae</taxon>
        <taxon>Funariales</taxon>
        <taxon>Funariaceae</taxon>
        <taxon>Physcomitrium</taxon>
    </lineage>
</organism>
<dbReference type="EnsemblPlants" id="Pp3c8_17690V3.1">
    <property type="protein sequence ID" value="PAC:32965449.CDS.1"/>
    <property type="gene ID" value="Pp3c8_17690"/>
</dbReference>
<proteinExistence type="predicted"/>
<dbReference type="EMBL" id="ABEU02000008">
    <property type="protein sequence ID" value="PNR49820.1"/>
    <property type="molecule type" value="Genomic_DNA"/>
</dbReference>
<dbReference type="AlphaFoldDB" id="A0A2K1K7R4"/>
<reference evidence="2" key="3">
    <citation type="submission" date="2020-12" db="UniProtKB">
        <authorList>
            <consortium name="EnsemblPlants"/>
        </authorList>
    </citation>
    <scope>IDENTIFICATION</scope>
</reference>
<protein>
    <submittedName>
        <fullName evidence="1 2">Uncharacterized protein</fullName>
    </submittedName>
</protein>
<dbReference type="Gramene" id="Pp3c8_17690V3.1">
    <property type="protein sequence ID" value="PAC:32965449.CDS.1"/>
    <property type="gene ID" value="Pp3c8_17690"/>
</dbReference>
<reference evidence="1 3" key="1">
    <citation type="journal article" date="2008" name="Science">
        <title>The Physcomitrella genome reveals evolutionary insights into the conquest of land by plants.</title>
        <authorList>
            <person name="Rensing S."/>
            <person name="Lang D."/>
            <person name="Zimmer A."/>
            <person name="Terry A."/>
            <person name="Salamov A."/>
            <person name="Shapiro H."/>
            <person name="Nishiyama T."/>
            <person name="Perroud P.-F."/>
            <person name="Lindquist E."/>
            <person name="Kamisugi Y."/>
            <person name="Tanahashi T."/>
            <person name="Sakakibara K."/>
            <person name="Fujita T."/>
            <person name="Oishi K."/>
            <person name="Shin-I T."/>
            <person name="Kuroki Y."/>
            <person name="Toyoda A."/>
            <person name="Suzuki Y."/>
            <person name="Hashimoto A."/>
            <person name="Yamaguchi K."/>
            <person name="Sugano A."/>
            <person name="Kohara Y."/>
            <person name="Fujiyama A."/>
            <person name="Anterola A."/>
            <person name="Aoki S."/>
            <person name="Ashton N."/>
            <person name="Barbazuk W.B."/>
            <person name="Barker E."/>
            <person name="Bennetzen J."/>
            <person name="Bezanilla M."/>
            <person name="Blankenship R."/>
            <person name="Cho S.H."/>
            <person name="Dutcher S."/>
            <person name="Estelle M."/>
            <person name="Fawcett J.A."/>
            <person name="Gundlach H."/>
            <person name="Hanada K."/>
            <person name="Heyl A."/>
            <person name="Hicks K.A."/>
            <person name="Hugh J."/>
            <person name="Lohr M."/>
            <person name="Mayer K."/>
            <person name="Melkozernov A."/>
            <person name="Murata T."/>
            <person name="Nelson D."/>
            <person name="Pils B."/>
            <person name="Prigge M."/>
            <person name="Reiss B."/>
            <person name="Renner T."/>
            <person name="Rombauts S."/>
            <person name="Rushton P."/>
            <person name="Sanderfoot A."/>
            <person name="Schween G."/>
            <person name="Shiu S.-H."/>
            <person name="Stueber K."/>
            <person name="Theodoulou F.L."/>
            <person name="Tu H."/>
            <person name="Van de Peer Y."/>
            <person name="Verrier P.J."/>
            <person name="Waters E."/>
            <person name="Wood A."/>
            <person name="Yang L."/>
            <person name="Cove D."/>
            <person name="Cuming A."/>
            <person name="Hasebe M."/>
            <person name="Lucas S."/>
            <person name="Mishler D.B."/>
            <person name="Reski R."/>
            <person name="Grigoriev I."/>
            <person name="Quatrano R.S."/>
            <person name="Boore J.L."/>
        </authorList>
    </citation>
    <scope>NUCLEOTIDE SEQUENCE [LARGE SCALE GENOMIC DNA]</scope>
    <source>
        <strain evidence="2 3">cv. Gransden 2004</strain>
    </source>
</reference>